<dbReference type="InterPro" id="IPR051796">
    <property type="entry name" value="ISF_SsuE-like"/>
</dbReference>
<dbReference type="Pfam" id="PF03358">
    <property type="entry name" value="FMN_red"/>
    <property type="match status" value="1"/>
</dbReference>
<keyword evidence="2" id="KW-0288">FMN</keyword>
<dbReference type="EMBL" id="LAZR01032008">
    <property type="protein sequence ID" value="KKL52107.1"/>
    <property type="molecule type" value="Genomic_DNA"/>
</dbReference>
<reference evidence="4" key="1">
    <citation type="journal article" date="2015" name="Nature">
        <title>Complex archaea that bridge the gap between prokaryotes and eukaryotes.</title>
        <authorList>
            <person name="Spang A."/>
            <person name="Saw J.H."/>
            <person name="Jorgensen S.L."/>
            <person name="Zaremba-Niedzwiedzka K."/>
            <person name="Martijn J."/>
            <person name="Lind A.E."/>
            <person name="van Eijk R."/>
            <person name="Schleper C."/>
            <person name="Guy L."/>
            <person name="Ettema T.J."/>
        </authorList>
    </citation>
    <scope>NUCLEOTIDE SEQUENCE</scope>
</reference>
<feature type="domain" description="NADPH-dependent FMN reductase-like" evidence="3">
    <location>
        <begin position="48"/>
        <end position="192"/>
    </location>
</feature>
<dbReference type="SUPFAM" id="SSF52218">
    <property type="entry name" value="Flavoproteins"/>
    <property type="match status" value="1"/>
</dbReference>
<organism evidence="4">
    <name type="scientific">marine sediment metagenome</name>
    <dbReference type="NCBI Taxonomy" id="412755"/>
    <lineage>
        <taxon>unclassified sequences</taxon>
        <taxon>metagenomes</taxon>
        <taxon>ecological metagenomes</taxon>
    </lineage>
</organism>
<comment type="caution">
    <text evidence="4">The sequence shown here is derived from an EMBL/GenBank/DDBJ whole genome shotgun (WGS) entry which is preliminary data.</text>
</comment>
<dbReference type="GO" id="GO:0016491">
    <property type="term" value="F:oxidoreductase activity"/>
    <property type="evidence" value="ECO:0007669"/>
    <property type="project" value="InterPro"/>
</dbReference>
<dbReference type="PANTHER" id="PTHR43278">
    <property type="entry name" value="NAD(P)H-DEPENDENT FMN-CONTAINING OXIDOREDUCTASE YWQN-RELATED"/>
    <property type="match status" value="1"/>
</dbReference>
<proteinExistence type="predicted"/>
<evidence type="ECO:0000313" key="4">
    <source>
        <dbReference type="EMBL" id="KKL52107.1"/>
    </source>
</evidence>
<dbReference type="InterPro" id="IPR029039">
    <property type="entry name" value="Flavoprotein-like_sf"/>
</dbReference>
<accession>A0A0F9FM14</accession>
<dbReference type="PANTHER" id="PTHR43278:SF1">
    <property type="entry name" value="IRON-SULFUR FLAVOPROTEIN MJ1083"/>
    <property type="match status" value="1"/>
</dbReference>
<dbReference type="AlphaFoldDB" id="A0A0F9FM14"/>
<sequence length="461" mass="51348">MRVLTLCGSIRAHTSQHDAVMELAHTKGHISEFIRKGKSLIRAGLTLSNSEILAAATMKGVYSKGADIDYVPLVVLFHHKEESVLDLRFRLRKESAVDELAYIDTLTIVKEKLDELYTKIAKADGVILSTPVYFGDRSSVANKFLQVTARKNLLQDKIFGVASVGAKRNGGQETCNIYSMIETLNQGALVVGNGPPTSQYGGTAVGGNQGDVLEDELGLDTAFGVGMKVAHVSEMYSKEKHPTSQIRIRVDILVTMDTSERFLIKYLKDLTSRVAKTIPWVEFVFHELIDSTIYRCLGCTTCPVPPGGSEKTTKCTIKDPEDCLEKLRKSLRGSDCAIIAGLNILDYEKIIYRYQVLTERMRYIRRSNFELTDLLITGLCYNQFGAGINSIHSIKTLTSYIRHNTTFYKPIDIFEYKGRILNDGRNSLLELCNAARRMKAGKQGIPRPESPYVAYGYSGDI</sequence>
<dbReference type="InterPro" id="IPR005025">
    <property type="entry name" value="FMN_Rdtase-like_dom"/>
</dbReference>
<protein>
    <recommendedName>
        <fullName evidence="3">NADPH-dependent FMN reductase-like domain-containing protein</fullName>
    </recommendedName>
</protein>
<evidence type="ECO:0000256" key="1">
    <source>
        <dbReference type="ARBA" id="ARBA00022630"/>
    </source>
</evidence>
<evidence type="ECO:0000259" key="3">
    <source>
        <dbReference type="Pfam" id="PF03358"/>
    </source>
</evidence>
<name>A0A0F9FM14_9ZZZZ</name>
<dbReference type="Gene3D" id="3.40.50.360">
    <property type="match status" value="1"/>
</dbReference>
<gene>
    <name evidence="4" type="ORF">LCGC14_2288790</name>
</gene>
<evidence type="ECO:0000256" key="2">
    <source>
        <dbReference type="ARBA" id="ARBA00022643"/>
    </source>
</evidence>
<keyword evidence="1" id="KW-0285">Flavoprotein</keyword>